<evidence type="ECO:0000313" key="2">
    <source>
        <dbReference type="Proteomes" id="UP000739284"/>
    </source>
</evidence>
<keyword evidence="2" id="KW-1185">Reference proteome</keyword>
<dbReference type="Proteomes" id="UP000739284">
    <property type="component" value="Unassembled WGS sequence"/>
</dbReference>
<name>A0ABS6L952_9GAMM</name>
<organism evidence="1 2">
    <name type="scientific">Rahnella ecdela</name>
    <dbReference type="NCBI Taxonomy" id="2816250"/>
    <lineage>
        <taxon>Bacteria</taxon>
        <taxon>Pseudomonadati</taxon>
        <taxon>Pseudomonadota</taxon>
        <taxon>Gammaproteobacteria</taxon>
        <taxon>Enterobacterales</taxon>
        <taxon>Yersiniaceae</taxon>
        <taxon>Rahnella</taxon>
    </lineage>
</organism>
<protein>
    <submittedName>
        <fullName evidence="1">Uncharacterized protein</fullName>
    </submittedName>
</protein>
<gene>
    <name evidence="1" type="ORF">J1784_00035</name>
</gene>
<sequence>KEMGIVKYDTLFRARHDWREFCVQFMESDYEFIRRLIAEEGICRFN</sequence>
<accession>A0ABS6L952</accession>
<dbReference type="Pfam" id="PF05954">
    <property type="entry name" value="Phage_GPD"/>
    <property type="match status" value="1"/>
</dbReference>
<reference evidence="1 2" key="1">
    <citation type="submission" date="2021-03" db="EMBL/GenBank/DDBJ databases">
        <title>Five novel Rahnella species.</title>
        <authorList>
            <person name="Brady C."/>
            <person name="Asselin J."/>
            <person name="Beer S."/>
            <person name="Bruberg M.B."/>
            <person name="Crampton B."/>
            <person name="Venter S."/>
            <person name="Arnold D."/>
            <person name="Denman S."/>
        </authorList>
    </citation>
    <scope>NUCLEOTIDE SEQUENCE [LARGE SCALE GENOMIC DNA]</scope>
    <source>
        <strain evidence="1 2">FRB 231</strain>
    </source>
</reference>
<dbReference type="EMBL" id="JAFMOY010000007">
    <property type="protein sequence ID" value="MBU9843472.1"/>
    <property type="molecule type" value="Genomic_DNA"/>
</dbReference>
<proteinExistence type="predicted"/>
<comment type="caution">
    <text evidence="1">The sequence shown here is derived from an EMBL/GenBank/DDBJ whole genome shotgun (WGS) entry which is preliminary data.</text>
</comment>
<feature type="non-terminal residue" evidence="1">
    <location>
        <position position="1"/>
    </location>
</feature>
<evidence type="ECO:0000313" key="1">
    <source>
        <dbReference type="EMBL" id="MBU9843472.1"/>
    </source>
</evidence>